<dbReference type="EMBL" id="CAMAPF010000062">
    <property type="protein sequence ID" value="CAH9089900.1"/>
    <property type="molecule type" value="Genomic_DNA"/>
</dbReference>
<dbReference type="AlphaFoldDB" id="A0AAV0D2Y0"/>
<dbReference type="GO" id="GO:0005993">
    <property type="term" value="P:trehalose catabolic process"/>
    <property type="evidence" value="ECO:0007669"/>
    <property type="project" value="TreeGrafter"/>
</dbReference>
<proteinExistence type="inferred from homology"/>
<dbReference type="Gene3D" id="1.50.10.10">
    <property type="match status" value="1"/>
</dbReference>
<reference evidence="5" key="1">
    <citation type="submission" date="2022-07" db="EMBL/GenBank/DDBJ databases">
        <authorList>
            <person name="Macas J."/>
            <person name="Novak P."/>
            <person name="Neumann P."/>
        </authorList>
    </citation>
    <scope>NUCLEOTIDE SEQUENCE</scope>
</reference>
<evidence type="ECO:0000256" key="4">
    <source>
        <dbReference type="RuleBase" id="RU361180"/>
    </source>
</evidence>
<dbReference type="InterPro" id="IPR018232">
    <property type="entry name" value="Glyco_hydro_37_CS"/>
</dbReference>
<comment type="catalytic activity">
    <reaction evidence="4">
        <text>alpha,alpha-trehalose + H2O = alpha-D-glucose + beta-D-glucose</text>
        <dbReference type="Rhea" id="RHEA:32675"/>
        <dbReference type="ChEBI" id="CHEBI:15377"/>
        <dbReference type="ChEBI" id="CHEBI:15903"/>
        <dbReference type="ChEBI" id="CHEBI:16551"/>
        <dbReference type="ChEBI" id="CHEBI:17925"/>
        <dbReference type="EC" id="3.2.1.28"/>
    </reaction>
</comment>
<comment type="caution">
    <text evidence="5">The sequence shown here is derived from an EMBL/GenBank/DDBJ whole genome shotgun (WGS) entry which is preliminary data.</text>
</comment>
<keyword evidence="2 4" id="KW-0378">Hydrolase</keyword>
<evidence type="ECO:0000256" key="2">
    <source>
        <dbReference type="ARBA" id="ARBA00022801"/>
    </source>
</evidence>
<keyword evidence="6" id="KW-1185">Reference proteome</keyword>
<dbReference type="PROSITE" id="PS00928">
    <property type="entry name" value="TREHALASE_2"/>
    <property type="match status" value="1"/>
</dbReference>
<evidence type="ECO:0000256" key="1">
    <source>
        <dbReference type="ARBA" id="ARBA00005615"/>
    </source>
</evidence>
<accession>A0AAV0D2Y0</accession>
<dbReference type="InterPro" id="IPR001661">
    <property type="entry name" value="Glyco_hydro_37"/>
</dbReference>
<evidence type="ECO:0000313" key="5">
    <source>
        <dbReference type="EMBL" id="CAH9089900.1"/>
    </source>
</evidence>
<dbReference type="PRINTS" id="PR00744">
    <property type="entry name" value="GLHYDRLASE37"/>
</dbReference>
<evidence type="ECO:0000256" key="3">
    <source>
        <dbReference type="ARBA" id="ARBA00023295"/>
    </source>
</evidence>
<dbReference type="InterPro" id="IPR012341">
    <property type="entry name" value="6hp_glycosidase-like_sf"/>
</dbReference>
<dbReference type="InterPro" id="IPR008928">
    <property type="entry name" value="6-hairpin_glycosidase_sf"/>
</dbReference>
<evidence type="ECO:0000313" key="6">
    <source>
        <dbReference type="Proteomes" id="UP001152523"/>
    </source>
</evidence>
<name>A0AAV0D2Y0_9ASTE</name>
<dbReference type="Proteomes" id="UP001152523">
    <property type="component" value="Unassembled WGS sequence"/>
</dbReference>
<organism evidence="5 6">
    <name type="scientific">Cuscuta epithymum</name>
    <dbReference type="NCBI Taxonomy" id="186058"/>
    <lineage>
        <taxon>Eukaryota</taxon>
        <taxon>Viridiplantae</taxon>
        <taxon>Streptophyta</taxon>
        <taxon>Embryophyta</taxon>
        <taxon>Tracheophyta</taxon>
        <taxon>Spermatophyta</taxon>
        <taxon>Magnoliopsida</taxon>
        <taxon>eudicotyledons</taxon>
        <taxon>Gunneridae</taxon>
        <taxon>Pentapetalae</taxon>
        <taxon>asterids</taxon>
        <taxon>lamiids</taxon>
        <taxon>Solanales</taxon>
        <taxon>Convolvulaceae</taxon>
        <taxon>Cuscuteae</taxon>
        <taxon>Cuscuta</taxon>
        <taxon>Cuscuta subgen. Cuscuta</taxon>
    </lineage>
</organism>
<comment type="similarity">
    <text evidence="1 4">Belongs to the glycosyl hydrolase 37 family.</text>
</comment>
<dbReference type="EC" id="3.2.1.28" evidence="4"/>
<protein>
    <recommendedName>
        <fullName evidence="4">Trehalase</fullName>
        <ecNumber evidence="4">3.2.1.28</ecNumber>
    </recommendedName>
    <alternativeName>
        <fullName evidence="4">Alpha-trehalose glucohydrolase</fullName>
    </alternativeName>
</protein>
<gene>
    <name evidence="5" type="ORF">CEPIT_LOCUS11053</name>
</gene>
<dbReference type="SUPFAM" id="SSF48208">
    <property type="entry name" value="Six-hairpin glycosidases"/>
    <property type="match status" value="1"/>
</dbReference>
<keyword evidence="3 4" id="KW-0326">Glycosidase</keyword>
<dbReference type="PANTHER" id="PTHR23403:SF1">
    <property type="entry name" value="TREHALASE"/>
    <property type="match status" value="1"/>
</dbReference>
<dbReference type="GO" id="GO:0004555">
    <property type="term" value="F:alpha,alpha-trehalase activity"/>
    <property type="evidence" value="ECO:0007669"/>
    <property type="project" value="UniProtKB-EC"/>
</dbReference>
<dbReference type="PANTHER" id="PTHR23403">
    <property type="entry name" value="TREHALASE"/>
    <property type="match status" value="1"/>
</dbReference>
<sequence>MISSSIFSNMPKPFLSISLKPTASQLRIAKSSQLLLPFIFLSIIAMNSSSALTAPPSPTVDVVGTNPLVAFLEKVQEAALRAFGSDRFDPKTYVDMSLKQNLSVTQTAFDKLRNDGNGSIPKAELEKFISDHLVGPGRDLVIAHPVDFVDKPEGFLPKVHNPEVRNWAMEIHKIWRNLSRKVADEVKERPDLHTLLPLKNPVIIPGSRFKEVYYWDSYWVIRGLLVSKMYETATGIVYNLLSLLDQFGFVLNGARAYYTNRRQPPLLSSMVVDIYNHTGDISLVKKSLPLLLREHKFWNSGMHKVSIQDPQGVIHTLSRYYAKWNEPRPESSTIDKETASKLSDKNEKNHLYREIATTAESGWDFTSRFMRNGSDLTTLATTSILPVDLNAFILKMELDIGFLAGVLGKKDLVEFFYKASNARKDSINSIFWNEEVGQWCDYWLNNNNIISEGVDKWDSLNQNKGPFASNFIPLWIDLFNKDHNTVKKVIKSFRASGLLCPAGIATTLYKTGQQWDFPNGWAPLQHMIVEGLLKSGTHDGESLAKDIATRWLRTNYAVYNKTGAMYEKYDVEKCGEYGGGGEYVSQTGFGWSNGVVLAFLEEFGWPADCKMDCQE</sequence>
<dbReference type="Pfam" id="PF01204">
    <property type="entry name" value="Trehalase"/>
    <property type="match status" value="1"/>
</dbReference>